<dbReference type="InterPro" id="IPR010640">
    <property type="entry name" value="Low_temperature_requirement_A"/>
</dbReference>
<evidence type="ECO:0000256" key="1">
    <source>
        <dbReference type="SAM" id="MobiDB-lite"/>
    </source>
</evidence>
<name>A0A9W9IL71_9EURO</name>
<sequence length="456" mass="50852">MTGPAGIDASELQSNPRFLLRQPRALQWFENGRLVKRHEGERQAGRFELFLDLLYVAILSNFADTLVEDISGAKLVKYILILAPSWHVWSELRELMNSFYNDDLLQRMLILWVMAILVVYGNNAPLVDEDIGAMRSAVGAYMAARVSCGCAHLLYSVASYHHRPQQRLWAGLSVVCLCVYIPLYFESVSIRGKIAAAAVGVCLEEAVWIFSFSPAAKKMLRVKYATAVDIPHEIDRFAAFYIIVLGEFLYLIIVGSNAAVGLNERLLRAVWTLVIAFCLNWLYTHADGSIESTHPLRHNIYTAFGFALVHLPLIACLLAGGHVAAGSVAEREFEDAQRWLLCGGLGAGMICLYAFALLHASNDERGTLCFSKPLRLIMRPITGIITVLLPLAHHLNATKILSIVMALFVFCVIWESITSLRSGAHIFERWSETDYPDESHREKPSEGNEKSETAVP</sequence>
<organism evidence="3 4">
    <name type="scientific">Penicillium capsulatum</name>
    <dbReference type="NCBI Taxonomy" id="69766"/>
    <lineage>
        <taxon>Eukaryota</taxon>
        <taxon>Fungi</taxon>
        <taxon>Dikarya</taxon>
        <taxon>Ascomycota</taxon>
        <taxon>Pezizomycotina</taxon>
        <taxon>Eurotiomycetes</taxon>
        <taxon>Eurotiomycetidae</taxon>
        <taxon>Eurotiales</taxon>
        <taxon>Aspergillaceae</taxon>
        <taxon>Penicillium</taxon>
    </lineage>
</organism>
<feature type="transmembrane region" description="Helical" evidence="2">
    <location>
        <begin position="237"/>
        <end position="260"/>
    </location>
</feature>
<dbReference type="PANTHER" id="PTHR36840:SF1">
    <property type="entry name" value="BLL5714 PROTEIN"/>
    <property type="match status" value="1"/>
</dbReference>
<feature type="region of interest" description="Disordered" evidence="1">
    <location>
        <begin position="434"/>
        <end position="456"/>
    </location>
</feature>
<dbReference type="OrthoDB" id="191995at2759"/>
<dbReference type="EMBL" id="JAPQKO010000002">
    <property type="protein sequence ID" value="KAJ5180153.1"/>
    <property type="molecule type" value="Genomic_DNA"/>
</dbReference>
<comment type="caution">
    <text evidence="3">The sequence shown here is derived from an EMBL/GenBank/DDBJ whole genome shotgun (WGS) entry which is preliminary data.</text>
</comment>
<keyword evidence="4" id="KW-1185">Reference proteome</keyword>
<feature type="transmembrane region" description="Helical" evidence="2">
    <location>
        <begin position="336"/>
        <end position="355"/>
    </location>
</feature>
<proteinExistence type="predicted"/>
<accession>A0A9W9IL71</accession>
<dbReference type="Proteomes" id="UP001146351">
    <property type="component" value="Unassembled WGS sequence"/>
</dbReference>
<feature type="transmembrane region" description="Helical" evidence="2">
    <location>
        <begin position="104"/>
        <end position="121"/>
    </location>
</feature>
<keyword evidence="2" id="KW-0812">Transmembrane</keyword>
<dbReference type="PANTHER" id="PTHR36840">
    <property type="entry name" value="BLL5714 PROTEIN"/>
    <property type="match status" value="1"/>
</dbReference>
<keyword evidence="2" id="KW-1133">Transmembrane helix</keyword>
<feature type="transmembrane region" description="Helical" evidence="2">
    <location>
        <begin position="266"/>
        <end position="283"/>
    </location>
</feature>
<protein>
    <recommendedName>
        <fullName evidence="5">Low temperature requirement A</fullName>
    </recommendedName>
</protein>
<reference evidence="3" key="2">
    <citation type="journal article" date="2023" name="IMA Fungus">
        <title>Comparative genomic study of the Penicillium genus elucidates a diverse pangenome and 15 lateral gene transfer events.</title>
        <authorList>
            <person name="Petersen C."/>
            <person name="Sorensen T."/>
            <person name="Nielsen M.R."/>
            <person name="Sondergaard T.E."/>
            <person name="Sorensen J.L."/>
            <person name="Fitzpatrick D.A."/>
            <person name="Frisvad J.C."/>
            <person name="Nielsen K.L."/>
        </authorList>
    </citation>
    <scope>NUCLEOTIDE SEQUENCE</scope>
    <source>
        <strain evidence="3">IBT 21917</strain>
    </source>
</reference>
<evidence type="ECO:0000313" key="4">
    <source>
        <dbReference type="Proteomes" id="UP001146351"/>
    </source>
</evidence>
<evidence type="ECO:0008006" key="5">
    <source>
        <dbReference type="Google" id="ProtNLM"/>
    </source>
</evidence>
<evidence type="ECO:0000256" key="2">
    <source>
        <dbReference type="SAM" id="Phobius"/>
    </source>
</evidence>
<dbReference type="AlphaFoldDB" id="A0A9W9IL71"/>
<feature type="transmembrane region" description="Helical" evidence="2">
    <location>
        <begin position="167"/>
        <end position="185"/>
    </location>
</feature>
<feature type="transmembrane region" description="Helical" evidence="2">
    <location>
        <begin position="303"/>
        <end position="324"/>
    </location>
</feature>
<gene>
    <name evidence="3" type="ORF">N7492_003363</name>
</gene>
<feature type="transmembrane region" description="Helical" evidence="2">
    <location>
        <begin position="400"/>
        <end position="420"/>
    </location>
</feature>
<feature type="transmembrane region" description="Helical" evidence="2">
    <location>
        <begin position="133"/>
        <end position="155"/>
    </location>
</feature>
<feature type="transmembrane region" description="Helical" evidence="2">
    <location>
        <begin position="376"/>
        <end position="394"/>
    </location>
</feature>
<keyword evidence="2" id="KW-0472">Membrane</keyword>
<evidence type="ECO:0000313" key="3">
    <source>
        <dbReference type="EMBL" id="KAJ5180153.1"/>
    </source>
</evidence>
<reference evidence="3" key="1">
    <citation type="submission" date="2022-11" db="EMBL/GenBank/DDBJ databases">
        <authorList>
            <person name="Petersen C."/>
        </authorList>
    </citation>
    <scope>NUCLEOTIDE SEQUENCE</scope>
    <source>
        <strain evidence="3">IBT 21917</strain>
    </source>
</reference>
<dbReference type="Pfam" id="PF06772">
    <property type="entry name" value="LtrA"/>
    <property type="match status" value="1"/>
</dbReference>